<sequence length="124" mass="13252">MRYLLAVLAVVLATLYFTVGLRLGAVTLTETYLLNATGTNTYTYATAEARQRVGVTGACRVRGGEATVRLLAPDGTQIAGQTCREGEWSLNVVGGGQPGAYRVVVDFDHYTGRLNLEESHSTAP</sequence>
<gene>
    <name evidence="1" type="ORF">ACFPQ6_12040</name>
</gene>
<name>A0ABW1DLM6_9DEIO</name>
<organism evidence="1 2">
    <name type="scientific">Deinococcus petrolearius</name>
    <dbReference type="NCBI Taxonomy" id="1751295"/>
    <lineage>
        <taxon>Bacteria</taxon>
        <taxon>Thermotogati</taxon>
        <taxon>Deinococcota</taxon>
        <taxon>Deinococci</taxon>
        <taxon>Deinococcales</taxon>
        <taxon>Deinococcaceae</taxon>
        <taxon>Deinococcus</taxon>
    </lineage>
</organism>
<dbReference type="Proteomes" id="UP001595979">
    <property type="component" value="Unassembled WGS sequence"/>
</dbReference>
<keyword evidence="2" id="KW-1185">Reference proteome</keyword>
<evidence type="ECO:0000313" key="2">
    <source>
        <dbReference type="Proteomes" id="UP001595979"/>
    </source>
</evidence>
<protein>
    <submittedName>
        <fullName evidence="1">Uncharacterized protein</fullName>
    </submittedName>
</protein>
<accession>A0ABW1DLM6</accession>
<proteinExistence type="predicted"/>
<comment type="caution">
    <text evidence="1">The sequence shown here is derived from an EMBL/GenBank/DDBJ whole genome shotgun (WGS) entry which is preliminary data.</text>
</comment>
<reference evidence="2" key="1">
    <citation type="journal article" date="2019" name="Int. J. Syst. Evol. Microbiol.">
        <title>The Global Catalogue of Microorganisms (GCM) 10K type strain sequencing project: providing services to taxonomists for standard genome sequencing and annotation.</title>
        <authorList>
            <consortium name="The Broad Institute Genomics Platform"/>
            <consortium name="The Broad Institute Genome Sequencing Center for Infectious Disease"/>
            <person name="Wu L."/>
            <person name="Ma J."/>
        </authorList>
    </citation>
    <scope>NUCLEOTIDE SEQUENCE [LARGE SCALE GENOMIC DNA]</scope>
    <source>
        <strain evidence="2">CGMCC 1.15053</strain>
    </source>
</reference>
<dbReference type="EMBL" id="JBHSOH010000013">
    <property type="protein sequence ID" value="MFC5849040.1"/>
    <property type="molecule type" value="Genomic_DNA"/>
</dbReference>
<evidence type="ECO:0000313" key="1">
    <source>
        <dbReference type="EMBL" id="MFC5849040.1"/>
    </source>
</evidence>
<dbReference type="RefSeq" id="WP_380049654.1">
    <property type="nucleotide sequence ID" value="NZ_JBHSOH010000013.1"/>
</dbReference>